<keyword evidence="2" id="KW-1185">Reference proteome</keyword>
<gene>
    <name evidence="1" type="ORF">EVOR1521_LOCUS12416</name>
</gene>
<name>A0AA36N030_9DINO</name>
<proteinExistence type="predicted"/>
<evidence type="ECO:0000313" key="1">
    <source>
        <dbReference type="EMBL" id="CAJ1385936.1"/>
    </source>
</evidence>
<dbReference type="AlphaFoldDB" id="A0AA36N030"/>
<accession>A0AA36N030</accession>
<dbReference type="EMBL" id="CAUJNA010001305">
    <property type="protein sequence ID" value="CAJ1385936.1"/>
    <property type="molecule type" value="Genomic_DNA"/>
</dbReference>
<evidence type="ECO:0000313" key="2">
    <source>
        <dbReference type="Proteomes" id="UP001178507"/>
    </source>
</evidence>
<organism evidence="1 2">
    <name type="scientific">Effrenium voratum</name>
    <dbReference type="NCBI Taxonomy" id="2562239"/>
    <lineage>
        <taxon>Eukaryota</taxon>
        <taxon>Sar</taxon>
        <taxon>Alveolata</taxon>
        <taxon>Dinophyceae</taxon>
        <taxon>Suessiales</taxon>
        <taxon>Symbiodiniaceae</taxon>
        <taxon>Effrenium</taxon>
    </lineage>
</organism>
<dbReference type="Proteomes" id="UP001178507">
    <property type="component" value="Unassembled WGS sequence"/>
</dbReference>
<sequence length="83" mass="9224">AMNCGQTSMAQTAWHALTRPLDLSLVGSCCTTFWTDDVLVPKRLLLDEKHLMSSMALHGIRQLSDSLSLASFGPLFMRSRLSR</sequence>
<comment type="caution">
    <text evidence="1">The sequence shown here is derived from an EMBL/GenBank/DDBJ whole genome shotgun (WGS) entry which is preliminary data.</text>
</comment>
<reference evidence="1" key="1">
    <citation type="submission" date="2023-08" db="EMBL/GenBank/DDBJ databases">
        <authorList>
            <person name="Chen Y."/>
            <person name="Shah S."/>
            <person name="Dougan E. K."/>
            <person name="Thang M."/>
            <person name="Chan C."/>
        </authorList>
    </citation>
    <scope>NUCLEOTIDE SEQUENCE</scope>
</reference>
<protein>
    <submittedName>
        <fullName evidence="1">Uncharacterized protein</fullName>
    </submittedName>
</protein>
<feature type="non-terminal residue" evidence="1">
    <location>
        <position position="1"/>
    </location>
</feature>